<proteinExistence type="predicted"/>
<dbReference type="Pfam" id="PF12146">
    <property type="entry name" value="Hydrolase_4"/>
    <property type="match status" value="1"/>
</dbReference>
<keyword evidence="4" id="KW-1185">Reference proteome</keyword>
<keyword evidence="3" id="KW-0378">Hydrolase</keyword>
<dbReference type="EMBL" id="VUNN01000001">
    <property type="protein sequence ID" value="MSU05320.1"/>
    <property type="molecule type" value="Genomic_DNA"/>
</dbReference>
<sequence length="276" mass="31478">MVMDFNTPACWYEGVYRDKARVVSAARPFMICNNNSSAVLLIHGYAGYPGELVRPAIDIAKFGFDVYCPRLPGMGSSGKDFLSSTREDWIKTIDNVLSYLDKKYKSISIVSHSMGTLLALIATKKHSIDKIVLAAPAFSMPQLKSYQMRLISIFKKDIKIDWKPDNRYKLYYENAPCDDLELGKEYWSHLYPKRLLDLLELKKEALKLDSFSSKVLIIKCGRDVVTSPNGCDDYIHSHNVNASIEYIENATHFVYYDIDKEAEERAVKATVEFLAR</sequence>
<evidence type="ECO:0000313" key="3">
    <source>
        <dbReference type="EMBL" id="MSU05320.1"/>
    </source>
</evidence>
<dbReference type="PANTHER" id="PTHR42886:SF29">
    <property type="entry name" value="PUMMELIG, ISOFORM A"/>
    <property type="match status" value="1"/>
</dbReference>
<dbReference type="PIRSF" id="PIRSF017388">
    <property type="entry name" value="Esterase_lipase"/>
    <property type="match status" value="1"/>
</dbReference>
<feature type="active site" description="Charge relay system" evidence="1">
    <location>
        <position position="252"/>
    </location>
</feature>
<evidence type="ECO:0000256" key="1">
    <source>
        <dbReference type="PIRSR" id="PIRSR017388-1"/>
    </source>
</evidence>
<dbReference type="InterPro" id="IPR029058">
    <property type="entry name" value="AB_hydrolase_fold"/>
</dbReference>
<protein>
    <submittedName>
        <fullName evidence="3">Alpha/beta fold hydrolase</fullName>
    </submittedName>
</protein>
<comment type="caution">
    <text evidence="3">The sequence shown here is derived from an EMBL/GenBank/DDBJ whole genome shotgun (WGS) entry which is preliminary data.</text>
</comment>
<evidence type="ECO:0000313" key="4">
    <source>
        <dbReference type="Proteomes" id="UP000460549"/>
    </source>
</evidence>
<name>A0A7X2PBH6_9SPIO</name>
<dbReference type="Gene3D" id="3.40.50.1820">
    <property type="entry name" value="alpha/beta hydrolase"/>
    <property type="match status" value="1"/>
</dbReference>
<feature type="active site" description="Nucleophile" evidence="1">
    <location>
        <position position="113"/>
    </location>
</feature>
<dbReference type="Proteomes" id="UP000460549">
    <property type="component" value="Unassembled WGS sequence"/>
</dbReference>
<accession>A0A7X2PBH6</accession>
<dbReference type="PANTHER" id="PTHR42886">
    <property type="entry name" value="RE40534P-RELATED"/>
    <property type="match status" value="1"/>
</dbReference>
<organism evidence="3 4">
    <name type="scientific">Bullifex porci</name>
    <dbReference type="NCBI Taxonomy" id="2606638"/>
    <lineage>
        <taxon>Bacteria</taxon>
        <taxon>Pseudomonadati</taxon>
        <taxon>Spirochaetota</taxon>
        <taxon>Spirochaetia</taxon>
        <taxon>Spirochaetales</taxon>
        <taxon>Spirochaetaceae</taxon>
        <taxon>Bullifex</taxon>
    </lineage>
</organism>
<feature type="active site" description="Charge relay system" evidence="1">
    <location>
        <position position="223"/>
    </location>
</feature>
<dbReference type="AlphaFoldDB" id="A0A7X2PBH6"/>
<dbReference type="InterPro" id="IPR012354">
    <property type="entry name" value="Esterase_lipase"/>
</dbReference>
<feature type="domain" description="Serine aminopeptidase S33" evidence="2">
    <location>
        <begin position="36"/>
        <end position="257"/>
    </location>
</feature>
<evidence type="ECO:0000259" key="2">
    <source>
        <dbReference type="Pfam" id="PF12146"/>
    </source>
</evidence>
<dbReference type="InterPro" id="IPR022742">
    <property type="entry name" value="Hydrolase_4"/>
</dbReference>
<dbReference type="GO" id="GO:0052689">
    <property type="term" value="F:carboxylic ester hydrolase activity"/>
    <property type="evidence" value="ECO:0007669"/>
    <property type="project" value="InterPro"/>
</dbReference>
<gene>
    <name evidence="3" type="ORF">FYJ80_00765</name>
</gene>
<reference evidence="3 4" key="1">
    <citation type="submission" date="2019-08" db="EMBL/GenBank/DDBJ databases">
        <title>In-depth cultivation of the pig gut microbiome towards novel bacterial diversity and tailored functional studies.</title>
        <authorList>
            <person name="Wylensek D."/>
            <person name="Hitch T.C.A."/>
            <person name="Clavel T."/>
        </authorList>
    </citation>
    <scope>NUCLEOTIDE SEQUENCE [LARGE SCALE GENOMIC DNA]</scope>
    <source>
        <strain evidence="3 4">NM-380-WT-3C1</strain>
    </source>
</reference>
<dbReference type="SUPFAM" id="SSF53474">
    <property type="entry name" value="alpha/beta-Hydrolases"/>
    <property type="match status" value="1"/>
</dbReference>